<proteinExistence type="predicted"/>
<dbReference type="SUPFAM" id="SSF49493">
    <property type="entry name" value="HSP40/DnaJ peptide-binding domain"/>
    <property type="match status" value="2"/>
</dbReference>
<keyword evidence="3 6" id="KW-0863">Zinc-finger</keyword>
<dbReference type="FunFam" id="2.10.230.10:FF:000001">
    <property type="entry name" value="DnaJ subfamily A member 2"/>
    <property type="match status" value="1"/>
</dbReference>
<keyword evidence="1 6" id="KW-0479">Metal-binding</keyword>
<dbReference type="Gene3D" id="2.60.260.20">
    <property type="entry name" value="Urease metallochaperone UreE, N-terminal domain"/>
    <property type="match status" value="2"/>
</dbReference>
<dbReference type="CDD" id="cd10719">
    <property type="entry name" value="DnaJ_zf"/>
    <property type="match status" value="1"/>
</dbReference>
<dbReference type="CDD" id="cd06257">
    <property type="entry name" value="DnaJ"/>
    <property type="match status" value="1"/>
</dbReference>
<dbReference type="PANTHER" id="PTHR43888">
    <property type="entry name" value="DNAJ-LIKE-2, ISOFORM A-RELATED"/>
    <property type="match status" value="1"/>
</dbReference>
<sequence length="423" mass="47152">MRFFTASTVKFAICALLPLLVSAQDYYKILDIDKSASEKDIKRAYRKLSKKYHPDKNPDDPSAAEKFREVAEAYSTLSDSTLRNIYDTHGADGVKSHQSGNSPDAHHDPFDLFSRFFGSSGHFGHHHHSGVRVGPAMEVKITLPLRDFYTGAEKDFSIEKTVLCDECHGSGSADGETATCMDCGGRGVRLTKHMLAPGIFQQMQSVCGKCGGEGKVIRNPCKVCKGRKTLRKVVDHTLVLERGFPKGGRVTFDGEGDEGPDFEPGDLIVHVDEATPDGKVDEENEDEVEHGPTDGMWFRRKEERLYWKEVLSLREALLGGWTRNVTHLDGHVVKLGREEGVTVQPGFVEMVGGEGMPVWEGGETERRGDLVVEYVVVLPDLMEKGMRKELGEVFEKWRKKGGVEAERELGVKGVKEERERDEL</sequence>
<dbReference type="GO" id="GO:0008270">
    <property type="term" value="F:zinc ion binding"/>
    <property type="evidence" value="ECO:0007669"/>
    <property type="project" value="UniProtKB-KW"/>
</dbReference>
<dbReference type="PRINTS" id="PR00625">
    <property type="entry name" value="JDOMAIN"/>
</dbReference>
<dbReference type="InterPro" id="IPR001305">
    <property type="entry name" value="HSP_DnaJ_Cys-rich_dom"/>
</dbReference>
<reference evidence="10 11" key="1">
    <citation type="submission" date="2019-04" db="EMBL/GenBank/DDBJ databases">
        <title>Comparative genomics and transcriptomics to analyze fruiting body development in filamentous ascomycetes.</title>
        <authorList>
            <consortium name="DOE Joint Genome Institute"/>
            <person name="Lutkenhaus R."/>
            <person name="Traeger S."/>
            <person name="Breuer J."/>
            <person name="Kuo A."/>
            <person name="Lipzen A."/>
            <person name="Pangilinan J."/>
            <person name="Dilworth D."/>
            <person name="Sandor L."/>
            <person name="Poggeler S."/>
            <person name="Barry K."/>
            <person name="Grigoriev I.V."/>
            <person name="Nowrousian M."/>
        </authorList>
    </citation>
    <scope>NUCLEOTIDE SEQUENCE [LARGE SCALE GENOMIC DNA]</scope>
    <source>
        <strain evidence="10 11">CBS 389.68</strain>
    </source>
</reference>
<dbReference type="GO" id="GO:0006457">
    <property type="term" value="P:protein folding"/>
    <property type="evidence" value="ECO:0007669"/>
    <property type="project" value="InterPro"/>
</dbReference>
<keyword evidence="2" id="KW-0677">Repeat</keyword>
<evidence type="ECO:0000313" key="10">
    <source>
        <dbReference type="EMBL" id="TGZ81489.1"/>
    </source>
</evidence>
<dbReference type="InterPro" id="IPR002939">
    <property type="entry name" value="DnaJ_C"/>
</dbReference>
<dbReference type="Gene3D" id="1.10.287.110">
    <property type="entry name" value="DnaJ domain"/>
    <property type="match status" value="1"/>
</dbReference>
<evidence type="ECO:0000256" key="1">
    <source>
        <dbReference type="ARBA" id="ARBA00022723"/>
    </source>
</evidence>
<dbReference type="InterPro" id="IPR001623">
    <property type="entry name" value="DnaJ_domain"/>
</dbReference>
<dbReference type="EMBL" id="ML220119">
    <property type="protein sequence ID" value="TGZ81489.1"/>
    <property type="molecule type" value="Genomic_DNA"/>
</dbReference>
<dbReference type="SMART" id="SM00271">
    <property type="entry name" value="DnaJ"/>
    <property type="match status" value="1"/>
</dbReference>
<keyword evidence="7" id="KW-0732">Signal</keyword>
<accession>A0A4S2MXQ3</accession>
<evidence type="ECO:0000259" key="8">
    <source>
        <dbReference type="PROSITE" id="PS50076"/>
    </source>
</evidence>
<feature type="domain" description="J" evidence="8">
    <location>
        <begin position="25"/>
        <end position="90"/>
    </location>
</feature>
<evidence type="ECO:0000256" key="3">
    <source>
        <dbReference type="ARBA" id="ARBA00022771"/>
    </source>
</evidence>
<evidence type="ECO:0000256" key="6">
    <source>
        <dbReference type="PROSITE-ProRule" id="PRU00546"/>
    </source>
</evidence>
<feature type="domain" description="CR-type" evidence="9">
    <location>
        <begin position="151"/>
        <end position="233"/>
    </location>
</feature>
<dbReference type="Proteomes" id="UP000298138">
    <property type="component" value="Unassembled WGS sequence"/>
</dbReference>
<dbReference type="OrthoDB" id="550424at2759"/>
<evidence type="ECO:0000256" key="2">
    <source>
        <dbReference type="ARBA" id="ARBA00022737"/>
    </source>
</evidence>
<dbReference type="InterPro" id="IPR036410">
    <property type="entry name" value="HSP_DnaJ_Cys-rich_dom_sf"/>
</dbReference>
<dbReference type="PROSITE" id="PS50076">
    <property type="entry name" value="DNAJ_2"/>
    <property type="match status" value="1"/>
</dbReference>
<dbReference type="PROSITE" id="PS51188">
    <property type="entry name" value="ZF_CR"/>
    <property type="match status" value="1"/>
</dbReference>
<dbReference type="InterPro" id="IPR044713">
    <property type="entry name" value="DNJA1/2-like"/>
</dbReference>
<organism evidence="10 11">
    <name type="scientific">Ascodesmis nigricans</name>
    <dbReference type="NCBI Taxonomy" id="341454"/>
    <lineage>
        <taxon>Eukaryota</taxon>
        <taxon>Fungi</taxon>
        <taxon>Dikarya</taxon>
        <taxon>Ascomycota</taxon>
        <taxon>Pezizomycotina</taxon>
        <taxon>Pezizomycetes</taxon>
        <taxon>Pezizales</taxon>
        <taxon>Ascodesmidaceae</taxon>
        <taxon>Ascodesmis</taxon>
    </lineage>
</organism>
<dbReference type="InterPro" id="IPR036869">
    <property type="entry name" value="J_dom_sf"/>
</dbReference>
<keyword evidence="11" id="KW-1185">Reference proteome</keyword>
<dbReference type="InterPro" id="IPR008971">
    <property type="entry name" value="HSP40/DnaJ_pept-bd"/>
</dbReference>
<dbReference type="GO" id="GO:0051082">
    <property type="term" value="F:unfolded protein binding"/>
    <property type="evidence" value="ECO:0007669"/>
    <property type="project" value="InterPro"/>
</dbReference>
<dbReference type="PROSITE" id="PS00636">
    <property type="entry name" value="DNAJ_1"/>
    <property type="match status" value="1"/>
</dbReference>
<dbReference type="STRING" id="341454.A0A4S2MXQ3"/>
<dbReference type="Pfam" id="PF00226">
    <property type="entry name" value="DnaJ"/>
    <property type="match status" value="1"/>
</dbReference>
<evidence type="ECO:0000313" key="11">
    <source>
        <dbReference type="Proteomes" id="UP000298138"/>
    </source>
</evidence>
<dbReference type="AlphaFoldDB" id="A0A4S2MXQ3"/>
<evidence type="ECO:0000259" key="9">
    <source>
        <dbReference type="PROSITE" id="PS51188"/>
    </source>
</evidence>
<dbReference type="InParanoid" id="A0A4S2MXQ3"/>
<dbReference type="Pfam" id="PF00684">
    <property type="entry name" value="DnaJ_CXXCXGXG"/>
    <property type="match status" value="1"/>
</dbReference>
<feature type="zinc finger region" description="CR-type" evidence="6">
    <location>
        <begin position="151"/>
        <end position="233"/>
    </location>
</feature>
<dbReference type="GO" id="GO:0030544">
    <property type="term" value="F:Hsp70 protein binding"/>
    <property type="evidence" value="ECO:0007669"/>
    <property type="project" value="InterPro"/>
</dbReference>
<keyword evidence="5" id="KW-0143">Chaperone</keyword>
<keyword evidence="4 6" id="KW-0862">Zinc</keyword>
<feature type="signal peptide" evidence="7">
    <location>
        <begin position="1"/>
        <end position="23"/>
    </location>
</feature>
<dbReference type="SUPFAM" id="SSF46565">
    <property type="entry name" value="Chaperone J-domain"/>
    <property type="match status" value="1"/>
</dbReference>
<gene>
    <name evidence="10" type="ORF">EX30DRAFT_306235</name>
</gene>
<evidence type="ECO:0000256" key="4">
    <source>
        <dbReference type="ARBA" id="ARBA00022833"/>
    </source>
</evidence>
<dbReference type="InterPro" id="IPR018253">
    <property type="entry name" value="DnaJ_domain_CS"/>
</dbReference>
<protein>
    <submittedName>
        <fullName evidence="10">DnaJ-domain-containing protein</fullName>
    </submittedName>
</protein>
<dbReference type="CDD" id="cd10747">
    <property type="entry name" value="DnaJ_C"/>
    <property type="match status" value="1"/>
</dbReference>
<feature type="chain" id="PRO_5020229056" evidence="7">
    <location>
        <begin position="24"/>
        <end position="423"/>
    </location>
</feature>
<dbReference type="Pfam" id="PF01556">
    <property type="entry name" value="DnaJ_C"/>
    <property type="match status" value="1"/>
</dbReference>
<dbReference type="FunCoup" id="A0A4S2MXQ3">
    <property type="interactions" value="437"/>
</dbReference>
<dbReference type="SUPFAM" id="SSF57938">
    <property type="entry name" value="DnaJ/Hsp40 cysteine-rich domain"/>
    <property type="match status" value="1"/>
</dbReference>
<evidence type="ECO:0000256" key="7">
    <source>
        <dbReference type="SAM" id="SignalP"/>
    </source>
</evidence>
<evidence type="ECO:0000256" key="5">
    <source>
        <dbReference type="ARBA" id="ARBA00023186"/>
    </source>
</evidence>
<dbReference type="Gene3D" id="2.10.230.10">
    <property type="entry name" value="Heat shock protein DnaJ, cysteine-rich domain"/>
    <property type="match status" value="1"/>
</dbReference>
<name>A0A4S2MXQ3_9PEZI</name>